<dbReference type="InterPro" id="IPR050834">
    <property type="entry name" value="Glycosyltransf_2"/>
</dbReference>
<keyword evidence="3" id="KW-1185">Reference proteome</keyword>
<proteinExistence type="predicted"/>
<name>A0ABS1CT73_9PROT</name>
<dbReference type="InterPro" id="IPR029044">
    <property type="entry name" value="Nucleotide-diphossugar_trans"/>
</dbReference>
<dbReference type="SUPFAM" id="SSF53448">
    <property type="entry name" value="Nucleotide-diphospho-sugar transferases"/>
    <property type="match status" value="1"/>
</dbReference>
<dbReference type="InterPro" id="IPR001173">
    <property type="entry name" value="Glyco_trans_2-like"/>
</dbReference>
<dbReference type="Pfam" id="PF00535">
    <property type="entry name" value="Glycos_transf_2"/>
    <property type="match status" value="1"/>
</dbReference>
<evidence type="ECO:0000259" key="1">
    <source>
        <dbReference type="Pfam" id="PF00535"/>
    </source>
</evidence>
<reference evidence="2 3" key="1">
    <citation type="journal article" date="2020" name="Microorganisms">
        <title>Osmotic Adaptation and Compatible Solute Biosynthesis of Phototrophic Bacteria as Revealed from Genome Analyses.</title>
        <authorList>
            <person name="Imhoff J.F."/>
            <person name="Rahn T."/>
            <person name="Kunzel S."/>
            <person name="Keller A."/>
            <person name="Neulinger S.C."/>
        </authorList>
    </citation>
    <scope>NUCLEOTIDE SEQUENCE [LARGE SCALE GENOMIC DNA]</scope>
    <source>
        <strain evidence="2 3">DSM 15382</strain>
    </source>
</reference>
<comment type="caution">
    <text evidence="2">The sequence shown here is derived from an EMBL/GenBank/DDBJ whole genome shotgun (WGS) entry which is preliminary data.</text>
</comment>
<organism evidence="2 3">
    <name type="scientific">Paracraurococcus ruber</name>
    <dbReference type="NCBI Taxonomy" id="77675"/>
    <lineage>
        <taxon>Bacteria</taxon>
        <taxon>Pseudomonadati</taxon>
        <taxon>Pseudomonadota</taxon>
        <taxon>Alphaproteobacteria</taxon>
        <taxon>Acetobacterales</taxon>
        <taxon>Roseomonadaceae</taxon>
        <taxon>Paracraurococcus</taxon>
    </lineage>
</organism>
<evidence type="ECO:0000313" key="3">
    <source>
        <dbReference type="Proteomes" id="UP000697995"/>
    </source>
</evidence>
<dbReference type="EMBL" id="NRSG01000016">
    <property type="protein sequence ID" value="MBK1657396.1"/>
    <property type="molecule type" value="Genomic_DNA"/>
</dbReference>
<dbReference type="Proteomes" id="UP000697995">
    <property type="component" value="Unassembled WGS sequence"/>
</dbReference>
<dbReference type="PANTHER" id="PTHR43685">
    <property type="entry name" value="GLYCOSYLTRANSFERASE"/>
    <property type="match status" value="1"/>
</dbReference>
<dbReference type="CDD" id="cd00761">
    <property type="entry name" value="Glyco_tranf_GTA_type"/>
    <property type="match status" value="1"/>
</dbReference>
<gene>
    <name evidence="2" type="ORF">CKO45_04020</name>
</gene>
<dbReference type="PANTHER" id="PTHR43685:SF2">
    <property type="entry name" value="GLYCOSYLTRANSFERASE 2-LIKE DOMAIN-CONTAINING PROTEIN"/>
    <property type="match status" value="1"/>
</dbReference>
<sequence>MGHEALGWPMIQPRDLTVAEERPGPRGRRVPKVTVCLATHDRPHYVRSCLDSLRAQTVGIETFDIIVVDSCGQPETHDLLRAMVAEMPNARLMRLDQPGASAARNLGAEHATGDFVAYIDDDAMAMPDWVEQIQAVIAELDPWPGVLGGRVLPLWEAPLPEWWPASLRGVLSIIEWEGRGEYRTPAVPAKLEPYGVNMIVQRKPLLDMGGFADGLGRVRGLLLSDEDVQVGWALQDRGYSAWYDSRVVVMHQIQGRRLNPDWLLNRLYWQGASTVATRRMMGSPESVWRELPRRLVVEALTAVTGLLPRDSTRLLPLRWRLAYAQGFTRMALAGEQKKRSLPGRALRALIRRDGTPIIPALDIDARAIGEAAPPGPPGR</sequence>
<feature type="domain" description="Glycosyltransferase 2-like" evidence="1">
    <location>
        <begin position="34"/>
        <end position="139"/>
    </location>
</feature>
<evidence type="ECO:0000313" key="2">
    <source>
        <dbReference type="EMBL" id="MBK1657396.1"/>
    </source>
</evidence>
<dbReference type="Gene3D" id="3.90.550.10">
    <property type="entry name" value="Spore Coat Polysaccharide Biosynthesis Protein SpsA, Chain A"/>
    <property type="match status" value="1"/>
</dbReference>
<protein>
    <recommendedName>
        <fullName evidence="1">Glycosyltransferase 2-like domain-containing protein</fullName>
    </recommendedName>
</protein>
<accession>A0ABS1CT73</accession>